<keyword evidence="5" id="KW-1185">Reference proteome</keyword>
<dbReference type="Proteomes" id="UP000526734">
    <property type="component" value="Unassembled WGS sequence"/>
</dbReference>
<dbReference type="SUPFAM" id="SSF53901">
    <property type="entry name" value="Thiolase-like"/>
    <property type="match status" value="1"/>
</dbReference>
<dbReference type="PANTHER" id="PTHR43775">
    <property type="entry name" value="FATTY ACID SYNTHASE"/>
    <property type="match status" value="1"/>
</dbReference>
<evidence type="ECO:0000256" key="1">
    <source>
        <dbReference type="ARBA" id="ARBA00022679"/>
    </source>
</evidence>
<reference evidence="4 5" key="1">
    <citation type="submission" date="2020-08" db="EMBL/GenBank/DDBJ databases">
        <title>Amycolatopsis sp. nov. DR6-1 isolated from Dendrobium heterocarpum.</title>
        <authorList>
            <person name="Tedsree N."/>
            <person name="Kuncharoen N."/>
            <person name="Likhitwitayawuid K."/>
            <person name="Tanasupawat S."/>
        </authorList>
    </citation>
    <scope>NUCLEOTIDE SEQUENCE [LARGE SCALE GENOMIC DNA]</scope>
    <source>
        <strain evidence="4 5">DR6-1</strain>
    </source>
</reference>
<dbReference type="AlphaFoldDB" id="A0A7W3W7M8"/>
<dbReference type="EMBL" id="JACGZW010000055">
    <property type="protein sequence ID" value="MBB1160358.1"/>
    <property type="molecule type" value="Genomic_DNA"/>
</dbReference>
<gene>
    <name evidence="4" type="ORF">H4281_45060</name>
</gene>
<dbReference type="InterPro" id="IPR032821">
    <property type="entry name" value="PKS_assoc"/>
</dbReference>
<evidence type="ECO:0000259" key="3">
    <source>
        <dbReference type="Pfam" id="PF16197"/>
    </source>
</evidence>
<dbReference type="PANTHER" id="PTHR43775:SF51">
    <property type="entry name" value="INACTIVE PHENOLPHTHIOCEROL SYNTHESIS POLYKETIDE SYNTHASE TYPE I PKS1-RELATED"/>
    <property type="match status" value="1"/>
</dbReference>
<protein>
    <recommendedName>
        <fullName evidence="3">Polyketide synthase C-terminal extension domain-containing protein</fullName>
    </recommendedName>
</protein>
<organism evidence="4 5">
    <name type="scientific">Amycolatopsis dendrobii</name>
    <dbReference type="NCBI Taxonomy" id="2760662"/>
    <lineage>
        <taxon>Bacteria</taxon>
        <taxon>Bacillati</taxon>
        <taxon>Actinomycetota</taxon>
        <taxon>Actinomycetes</taxon>
        <taxon>Pseudonocardiales</taxon>
        <taxon>Pseudonocardiaceae</taxon>
        <taxon>Amycolatopsis</taxon>
    </lineage>
</organism>
<dbReference type="InterPro" id="IPR016039">
    <property type="entry name" value="Thiolase-like"/>
</dbReference>
<evidence type="ECO:0000313" key="5">
    <source>
        <dbReference type="Proteomes" id="UP000526734"/>
    </source>
</evidence>
<dbReference type="RefSeq" id="WP_182896966.1">
    <property type="nucleotide sequence ID" value="NZ_JACGZW010000055.1"/>
</dbReference>
<evidence type="ECO:0000313" key="4">
    <source>
        <dbReference type="EMBL" id="MBB1160358.1"/>
    </source>
</evidence>
<feature type="non-terminal residue" evidence="4">
    <location>
        <position position="1"/>
    </location>
</feature>
<proteinExistence type="predicted"/>
<dbReference type="Pfam" id="PF16197">
    <property type="entry name" value="KAsynt_C_assoc"/>
    <property type="match status" value="1"/>
</dbReference>
<dbReference type="Gene3D" id="3.40.47.10">
    <property type="match status" value="1"/>
</dbReference>
<keyword evidence="1" id="KW-0808">Transferase</keyword>
<accession>A0A7W3W7M8</accession>
<feature type="compositionally biased region" description="Basic and acidic residues" evidence="2">
    <location>
        <begin position="1"/>
        <end position="10"/>
    </location>
</feature>
<sequence>ESREWPESGRPRRAGVSSFGISGTNAHVILEQSSVEPAAEGPGLDVVPWVLSGRSEAAVRDQARRLAQLADMPNPTDVAFSLATARAALDRRVAVVGRGRNELLRGLNAVAAGEVPAELAAESGDVVFVFP</sequence>
<feature type="region of interest" description="Disordered" evidence="2">
    <location>
        <begin position="1"/>
        <end position="20"/>
    </location>
</feature>
<dbReference type="GO" id="GO:0006633">
    <property type="term" value="P:fatty acid biosynthetic process"/>
    <property type="evidence" value="ECO:0007669"/>
    <property type="project" value="TreeGrafter"/>
</dbReference>
<evidence type="ECO:0000256" key="2">
    <source>
        <dbReference type="SAM" id="MobiDB-lite"/>
    </source>
</evidence>
<name>A0A7W3W7M8_9PSEU</name>
<dbReference type="GO" id="GO:0004312">
    <property type="term" value="F:fatty acid synthase activity"/>
    <property type="evidence" value="ECO:0007669"/>
    <property type="project" value="TreeGrafter"/>
</dbReference>
<dbReference type="InterPro" id="IPR050091">
    <property type="entry name" value="PKS_NRPS_Biosynth_Enz"/>
</dbReference>
<comment type="caution">
    <text evidence="4">The sequence shown here is derived from an EMBL/GenBank/DDBJ whole genome shotgun (WGS) entry which is preliminary data.</text>
</comment>
<feature type="non-terminal residue" evidence="4">
    <location>
        <position position="131"/>
    </location>
</feature>
<feature type="domain" description="Polyketide synthase C-terminal extension" evidence="3">
    <location>
        <begin position="4"/>
        <end position="80"/>
    </location>
</feature>
<dbReference type="Gene3D" id="3.30.70.3290">
    <property type="match status" value="1"/>
</dbReference>